<name>A0A0M2PTC0_PROHO</name>
<protein>
    <recommendedName>
        <fullName evidence="3">DUF3067 domain-containing protein</fullName>
    </recommendedName>
</protein>
<evidence type="ECO:0000313" key="2">
    <source>
        <dbReference type="Proteomes" id="UP000034681"/>
    </source>
</evidence>
<gene>
    <name evidence="1" type="ORF">PROH_19555</name>
</gene>
<dbReference type="eggNOG" id="ENOG50317CS">
    <property type="taxonomic scope" value="Bacteria"/>
</dbReference>
<dbReference type="PANTHER" id="PTHR35126:SF1">
    <property type="entry name" value="DUF3067 DOMAIN-CONTAINING PROTEIN"/>
    <property type="match status" value="1"/>
</dbReference>
<dbReference type="PANTHER" id="PTHR35126">
    <property type="entry name" value="SLR0598 PROTEIN"/>
    <property type="match status" value="1"/>
</dbReference>
<keyword evidence="2" id="KW-1185">Reference proteome</keyword>
<proteinExistence type="predicted"/>
<comment type="caution">
    <text evidence="1">The sequence shown here is derived from an EMBL/GenBank/DDBJ whole genome shotgun (WGS) entry which is preliminary data.</text>
</comment>
<dbReference type="Gene3D" id="3.30.428.40">
    <property type="entry name" value="Protein of unknown function DUF3067"/>
    <property type="match status" value="1"/>
</dbReference>
<dbReference type="OrthoDB" id="461282at2"/>
<organism evidence="1 2">
    <name type="scientific">Prochlorothrix hollandica PCC 9006 = CALU 1027</name>
    <dbReference type="NCBI Taxonomy" id="317619"/>
    <lineage>
        <taxon>Bacteria</taxon>
        <taxon>Bacillati</taxon>
        <taxon>Cyanobacteriota</taxon>
        <taxon>Cyanophyceae</taxon>
        <taxon>Prochlorotrichales</taxon>
        <taxon>Prochlorotrichaceae</taxon>
        <taxon>Prochlorothrix</taxon>
    </lineage>
</organism>
<dbReference type="InterPro" id="IPR021420">
    <property type="entry name" value="DUF3067"/>
</dbReference>
<reference evidence="1" key="1">
    <citation type="submission" date="2012-04" db="EMBL/GenBank/DDBJ databases">
        <authorList>
            <person name="Borisov I.G."/>
            <person name="Ivanikova N.V."/>
            <person name="Pinevich A.V."/>
        </authorList>
    </citation>
    <scope>NUCLEOTIDE SEQUENCE</scope>
    <source>
        <strain evidence="1">CALU 1027</strain>
    </source>
</reference>
<dbReference type="STRING" id="317619.GCA_000332315_01388"/>
<accession>A0A0M2PTC0</accession>
<evidence type="ECO:0000313" key="1">
    <source>
        <dbReference type="EMBL" id="KKI98392.1"/>
    </source>
</evidence>
<dbReference type="Pfam" id="PF11267">
    <property type="entry name" value="DUF3067"/>
    <property type="match status" value="1"/>
</dbReference>
<evidence type="ECO:0008006" key="3">
    <source>
        <dbReference type="Google" id="ProtNLM"/>
    </source>
</evidence>
<dbReference type="Proteomes" id="UP000034681">
    <property type="component" value="Unassembled WGS sequence"/>
</dbReference>
<dbReference type="AlphaFoldDB" id="A0A0M2PTC0"/>
<sequence>MTGAALKQLLLQKWGKAYDLRFRRVQGRIVLQVMWKYVGQVSFPMGGAQYDRHLETISTYLEALGGSQQVINFVTETRDRPRTGRAVTIPLAVELGERSSEWLLE</sequence>
<dbReference type="EMBL" id="AJTX02000009">
    <property type="protein sequence ID" value="KKI98392.1"/>
    <property type="molecule type" value="Genomic_DNA"/>
</dbReference>